<evidence type="ECO:0000256" key="9">
    <source>
        <dbReference type="SAM" id="MobiDB-lite"/>
    </source>
</evidence>
<dbReference type="Proteomes" id="UP001051844">
    <property type="component" value="Unassembled WGS sequence"/>
</dbReference>
<dbReference type="EMBL" id="BNDZ01000003">
    <property type="protein sequence ID" value="GHI44551.1"/>
    <property type="molecule type" value="Genomic_DNA"/>
</dbReference>
<dbReference type="SUPFAM" id="SSF51366">
    <property type="entry name" value="Ribulose-phoshate binding barrel"/>
    <property type="match status" value="1"/>
</dbReference>
<dbReference type="Pfam" id="PF00290">
    <property type="entry name" value="Trp_syntA"/>
    <property type="match status" value="1"/>
</dbReference>
<evidence type="ECO:0000256" key="8">
    <source>
        <dbReference type="ARBA" id="ARBA00049047"/>
    </source>
</evidence>
<evidence type="ECO:0000313" key="11">
    <source>
        <dbReference type="EMBL" id="RZE28509.1"/>
    </source>
</evidence>
<dbReference type="EC" id="4.2.1.20" evidence="3"/>
<comment type="subunit">
    <text evidence="2">Tetramer of two alpha and two beta chains.</text>
</comment>
<keyword evidence="4" id="KW-0028">Amino-acid biosynthesis</keyword>
<evidence type="ECO:0000256" key="7">
    <source>
        <dbReference type="ARBA" id="ARBA00023239"/>
    </source>
</evidence>
<evidence type="ECO:0000256" key="2">
    <source>
        <dbReference type="ARBA" id="ARBA00011270"/>
    </source>
</evidence>
<evidence type="ECO:0000256" key="4">
    <source>
        <dbReference type="ARBA" id="ARBA00022605"/>
    </source>
</evidence>
<dbReference type="InterPro" id="IPR013785">
    <property type="entry name" value="Aldolase_TIM"/>
</dbReference>
<evidence type="ECO:0000313" key="13">
    <source>
        <dbReference type="Proteomes" id="UP000292095"/>
    </source>
</evidence>
<dbReference type="KEGG" id="salb:XNR_0475"/>
<evidence type="ECO:0000256" key="1">
    <source>
        <dbReference type="ARBA" id="ARBA00004733"/>
    </source>
</evidence>
<dbReference type="RefSeq" id="WP_008406335.1">
    <property type="nucleotide sequence ID" value="NC_020990.1"/>
</dbReference>
<dbReference type="GO" id="GO:0005829">
    <property type="term" value="C:cytosol"/>
    <property type="evidence" value="ECO:0007669"/>
    <property type="project" value="TreeGrafter"/>
</dbReference>
<dbReference type="EMBL" id="PKLK01000003">
    <property type="protein sequence ID" value="RZE45528.1"/>
    <property type="molecule type" value="Genomic_DNA"/>
</dbReference>
<keyword evidence="7" id="KW-0456">Lyase</keyword>
<evidence type="ECO:0000313" key="14">
    <source>
        <dbReference type="Proteomes" id="UP000292693"/>
    </source>
</evidence>
<evidence type="ECO:0000313" key="10">
    <source>
        <dbReference type="EMBL" id="GHI44551.1"/>
    </source>
</evidence>
<organism evidence="11 14">
    <name type="scientific">Streptomyces albidoflavus</name>
    <dbReference type="NCBI Taxonomy" id="1886"/>
    <lineage>
        <taxon>Bacteria</taxon>
        <taxon>Bacillati</taxon>
        <taxon>Actinomycetota</taxon>
        <taxon>Actinomycetes</taxon>
        <taxon>Kitasatosporales</taxon>
        <taxon>Streptomycetaceae</taxon>
        <taxon>Streptomyces</taxon>
        <taxon>Streptomyces albidoflavus group</taxon>
    </lineage>
</organism>
<evidence type="ECO:0000256" key="6">
    <source>
        <dbReference type="ARBA" id="ARBA00023141"/>
    </source>
</evidence>
<reference evidence="10" key="2">
    <citation type="submission" date="2022-09" db="EMBL/GenBank/DDBJ databases">
        <title>Whole genome shotgun sequence of Streptomyces albidoflavus NBRC 12854.</title>
        <authorList>
            <person name="Komaki H."/>
            <person name="Tamura T."/>
        </authorList>
    </citation>
    <scope>NUCLEOTIDE SEQUENCE</scope>
    <source>
        <strain evidence="10">NBRC 12854</strain>
    </source>
</reference>
<proteinExistence type="predicted"/>
<dbReference type="InterPro" id="IPR011060">
    <property type="entry name" value="RibuloseP-bd_barrel"/>
</dbReference>
<sequence>MSHSSATDLPSAPPSESRRTTLGVFLPSGLPGVHQYIEALAPALPGQEGFFEIGIPHAEAVYDGPLIRAVYRQALQEGATMADLLRTVEHAAARAGVVVMSYWEPVRRYGPERTALALAEAGASGAMIVDLPDADAAAWHETAARAGITAPRFAAPGLPDTDLDDLARLASGWLYAPASTAPTGYRGPLDLDGLEASVRRLRSVTPLPVVAGVGISTPALAAAVSPMVDGIVVGSPVLRALAADPGEAPALVEEFARAVCVEEQPVLPVLPV</sequence>
<dbReference type="PANTHER" id="PTHR43406">
    <property type="entry name" value="TRYPTOPHAN SYNTHASE, ALPHA CHAIN"/>
    <property type="match status" value="1"/>
</dbReference>
<protein>
    <recommendedName>
        <fullName evidence="3">tryptophan synthase</fullName>
        <ecNumber evidence="3">4.2.1.20</ecNumber>
    </recommendedName>
</protein>
<dbReference type="PANTHER" id="PTHR43406:SF1">
    <property type="entry name" value="TRYPTOPHAN SYNTHASE ALPHA CHAIN, CHLOROPLASTIC"/>
    <property type="match status" value="1"/>
</dbReference>
<dbReference type="AlphaFoldDB" id="A0A7D6FWU2"/>
<dbReference type="EMBL" id="PKLL01000003">
    <property type="protein sequence ID" value="RZE28509.1"/>
    <property type="molecule type" value="Genomic_DNA"/>
</dbReference>
<evidence type="ECO:0000256" key="5">
    <source>
        <dbReference type="ARBA" id="ARBA00022822"/>
    </source>
</evidence>
<keyword evidence="5" id="KW-0822">Tryptophan biosynthesis</keyword>
<comment type="catalytic activity">
    <reaction evidence="8">
        <text>(1S,2R)-1-C-(indol-3-yl)glycerol 3-phosphate + L-serine = D-glyceraldehyde 3-phosphate + L-tryptophan + H2O</text>
        <dbReference type="Rhea" id="RHEA:10532"/>
        <dbReference type="ChEBI" id="CHEBI:15377"/>
        <dbReference type="ChEBI" id="CHEBI:33384"/>
        <dbReference type="ChEBI" id="CHEBI:57912"/>
        <dbReference type="ChEBI" id="CHEBI:58866"/>
        <dbReference type="ChEBI" id="CHEBI:59776"/>
        <dbReference type="EC" id="4.2.1.20"/>
    </reaction>
</comment>
<feature type="region of interest" description="Disordered" evidence="9">
    <location>
        <begin position="1"/>
        <end position="20"/>
    </location>
</feature>
<dbReference type="Gene3D" id="3.20.20.70">
    <property type="entry name" value="Aldolase class I"/>
    <property type="match status" value="1"/>
</dbReference>
<dbReference type="Proteomes" id="UP000292693">
    <property type="component" value="Unassembled WGS sequence"/>
</dbReference>
<accession>A0A7D6FWU2</accession>
<comment type="pathway">
    <text evidence="1">Amino-acid biosynthesis; L-tryptophan biosynthesis; L-tryptophan from chorismate: step 5/5.</text>
</comment>
<dbReference type="GO" id="GO:0004834">
    <property type="term" value="F:tryptophan synthase activity"/>
    <property type="evidence" value="ECO:0007669"/>
    <property type="project" value="UniProtKB-EC"/>
</dbReference>
<evidence type="ECO:0000313" key="12">
    <source>
        <dbReference type="EMBL" id="RZE45528.1"/>
    </source>
</evidence>
<name>A0A7D6FWU2_9ACTN</name>
<dbReference type="Proteomes" id="UP000292095">
    <property type="component" value="Unassembled WGS sequence"/>
</dbReference>
<comment type="caution">
    <text evidence="11">The sequence shown here is derived from an EMBL/GenBank/DDBJ whole genome shotgun (WGS) entry which is preliminary data.</text>
</comment>
<keyword evidence="6" id="KW-0057">Aromatic amino acid biosynthesis</keyword>
<reference evidence="13 14" key="1">
    <citation type="submission" date="2017-12" db="EMBL/GenBank/DDBJ databases">
        <title>Population genomics insights into the ecological differentiation and adaptive evolution in streptomycetes.</title>
        <authorList>
            <person name="Li Y."/>
            <person name="Huang Y."/>
        </authorList>
    </citation>
    <scope>NUCLEOTIDE SEQUENCE [LARGE SCALE GENOMIC DNA]</scope>
    <source>
        <strain evidence="12 13">FXJ.2339</strain>
        <strain evidence="11 14">NBRC 100770</strain>
    </source>
</reference>
<dbReference type="InterPro" id="IPR002028">
    <property type="entry name" value="Trp_synthase_suA"/>
</dbReference>
<dbReference type="CDD" id="cd04724">
    <property type="entry name" value="Tryptophan_synthase_alpha"/>
    <property type="match status" value="1"/>
</dbReference>
<evidence type="ECO:0000256" key="3">
    <source>
        <dbReference type="ARBA" id="ARBA00012043"/>
    </source>
</evidence>
<dbReference type="UniPathway" id="UPA00035">
    <property type="reaction ID" value="UER00044"/>
</dbReference>
<gene>
    <name evidence="10" type="primary">trpA_1</name>
    <name evidence="12" type="ORF">C0Q91_03530</name>
    <name evidence="11" type="ORF">C0Q92_03320</name>
    <name evidence="10" type="ORF">ScoT_07250</name>
</gene>
<dbReference type="GeneID" id="97266267"/>